<sequence>LVFDDEAKKMSPQVDAIIYQGAPLLNLTDVVVVEKNQVRAIFEIKSFVDQQDIFGAKSGGIRNPDTGLVSAFRARKAFLPAEGRYVLFTFELWSSSPDNEVIDRLRQICDLYAVVIRREPSIERKAGKDARVTNFDGSIGKLIEWLRSLT</sequence>
<reference evidence="1" key="1">
    <citation type="journal article" date="2014" name="Front. Microbiol.">
        <title>High frequency of phylogenetically diverse reductive dehalogenase-homologous genes in deep subseafloor sedimentary metagenomes.</title>
        <authorList>
            <person name="Kawai M."/>
            <person name="Futagami T."/>
            <person name="Toyoda A."/>
            <person name="Takaki Y."/>
            <person name="Nishi S."/>
            <person name="Hori S."/>
            <person name="Arai W."/>
            <person name="Tsubouchi T."/>
            <person name="Morono Y."/>
            <person name="Uchiyama I."/>
            <person name="Ito T."/>
            <person name="Fujiyama A."/>
            <person name="Inagaki F."/>
            <person name="Takami H."/>
        </authorList>
    </citation>
    <scope>NUCLEOTIDE SEQUENCE</scope>
    <source>
        <strain evidence="1">Expedition CK06-06</strain>
    </source>
</reference>
<dbReference type="AlphaFoldDB" id="X1I089"/>
<dbReference type="EMBL" id="BARU01031514">
    <property type="protein sequence ID" value="GAH75122.1"/>
    <property type="molecule type" value="Genomic_DNA"/>
</dbReference>
<evidence type="ECO:0000313" key="1">
    <source>
        <dbReference type="EMBL" id="GAH75122.1"/>
    </source>
</evidence>
<accession>X1I089</accession>
<comment type="caution">
    <text evidence="1">The sequence shown here is derived from an EMBL/GenBank/DDBJ whole genome shotgun (WGS) entry which is preliminary data.</text>
</comment>
<name>X1I089_9ZZZZ</name>
<feature type="non-terminal residue" evidence="1">
    <location>
        <position position="1"/>
    </location>
</feature>
<organism evidence="1">
    <name type="scientific">marine sediment metagenome</name>
    <dbReference type="NCBI Taxonomy" id="412755"/>
    <lineage>
        <taxon>unclassified sequences</taxon>
        <taxon>metagenomes</taxon>
        <taxon>ecological metagenomes</taxon>
    </lineage>
</organism>
<proteinExistence type="predicted"/>
<protein>
    <submittedName>
        <fullName evidence="1">Uncharacterized protein</fullName>
    </submittedName>
</protein>
<gene>
    <name evidence="1" type="ORF">S03H2_49835</name>
</gene>